<evidence type="ECO:0000256" key="2">
    <source>
        <dbReference type="PROSITE-ProRule" id="PRU00261"/>
    </source>
</evidence>
<dbReference type="Gene3D" id="3.30.60.10">
    <property type="entry name" value="Endochitinase-like"/>
    <property type="match status" value="1"/>
</dbReference>
<comment type="caution">
    <text evidence="2">Lacks conserved residue(s) required for the propagation of feature annotation.</text>
</comment>
<keyword evidence="2" id="KW-1015">Disulfide bond</keyword>
<feature type="disulfide bond" evidence="2">
    <location>
        <begin position="42"/>
        <end position="56"/>
    </location>
</feature>
<dbReference type="InterPro" id="IPR001002">
    <property type="entry name" value="Chitin-bd_1"/>
</dbReference>
<feature type="domain" description="Chitin-binding type-1" evidence="4">
    <location>
        <begin position="26"/>
        <end position="69"/>
    </location>
</feature>
<dbReference type="PROSITE" id="PS50941">
    <property type="entry name" value="CHIT_BIND_I_2"/>
    <property type="match status" value="1"/>
</dbReference>
<dbReference type="Proteomes" id="UP000756132">
    <property type="component" value="Chromosome 1"/>
</dbReference>
<dbReference type="SUPFAM" id="SSF57016">
    <property type="entry name" value="Plant lectins/antimicrobial peptides"/>
    <property type="match status" value="1"/>
</dbReference>
<evidence type="ECO:0000313" key="5">
    <source>
        <dbReference type="EMBL" id="UJO10978.1"/>
    </source>
</evidence>
<evidence type="ECO:0000313" key="6">
    <source>
        <dbReference type="Proteomes" id="UP000756132"/>
    </source>
</evidence>
<organism evidence="5 6">
    <name type="scientific">Passalora fulva</name>
    <name type="common">Tomato leaf mold</name>
    <name type="synonym">Cladosporium fulvum</name>
    <dbReference type="NCBI Taxonomy" id="5499"/>
    <lineage>
        <taxon>Eukaryota</taxon>
        <taxon>Fungi</taxon>
        <taxon>Dikarya</taxon>
        <taxon>Ascomycota</taxon>
        <taxon>Pezizomycotina</taxon>
        <taxon>Dothideomycetes</taxon>
        <taxon>Dothideomycetidae</taxon>
        <taxon>Mycosphaerellales</taxon>
        <taxon>Mycosphaerellaceae</taxon>
        <taxon>Fulvia</taxon>
    </lineage>
</organism>
<gene>
    <name evidence="5" type="ORF">CLAFUR5_01722</name>
</gene>
<accession>A0A9Q8P2J2</accession>
<keyword evidence="1 2" id="KW-0147">Chitin-binding</keyword>
<keyword evidence="6" id="KW-1185">Reference proteome</keyword>
<dbReference type="RefSeq" id="XP_047755344.1">
    <property type="nucleotide sequence ID" value="XM_047900870.1"/>
</dbReference>
<sequence>MSRPTSINAPGAYTTCDPYHMFYDDDDKCGPDNHYRCPKKKCCGKNGKCGTGEDYCGAGCQLGWSDCWNSSTTCKVLNQDKDKDKDDDDDDHLIPIFPLWHERPDPPGPPPTINIEFGEIRFPKPPTIDWIKIIGGDFDCGWLGCDGITGWFLKLIPIRIKPCNPITKMLCRLLRLNCCPKKDKNNDKDKDCVGCDPPPSITGLFGDSKICDEPMDKCEDLEPENDEGDEDCTSTSTAVDKTVFCEVMTATNGGASETCTSTASETRSGCTLAPATTTTVTSTACGTVTASQISEYCTVITAGSSTVTTACPSTITNKVTGCDATAESTSIRRHRSQHDDNLLSADSNL</sequence>
<dbReference type="GO" id="GO:0008061">
    <property type="term" value="F:chitin binding"/>
    <property type="evidence" value="ECO:0007669"/>
    <property type="project" value="UniProtKB-UniRule"/>
</dbReference>
<dbReference type="GeneID" id="71981600"/>
<name>A0A9Q8P2J2_PASFU</name>
<reference evidence="5" key="2">
    <citation type="journal article" date="2022" name="Microb. Genom.">
        <title>A chromosome-scale genome assembly of the tomato pathogen Cladosporium fulvum reveals a compartmentalized genome architecture and the presence of a dispensable chromosome.</title>
        <authorList>
            <person name="Zaccaron A.Z."/>
            <person name="Chen L.H."/>
            <person name="Samaras A."/>
            <person name="Stergiopoulos I."/>
        </authorList>
    </citation>
    <scope>NUCLEOTIDE SEQUENCE</scope>
    <source>
        <strain evidence="5">Race5_Kim</strain>
    </source>
</reference>
<evidence type="ECO:0000256" key="3">
    <source>
        <dbReference type="SAM" id="MobiDB-lite"/>
    </source>
</evidence>
<proteinExistence type="predicted"/>
<evidence type="ECO:0000256" key="1">
    <source>
        <dbReference type="ARBA" id="ARBA00022669"/>
    </source>
</evidence>
<dbReference type="EMBL" id="CP090163">
    <property type="protein sequence ID" value="UJO10978.1"/>
    <property type="molecule type" value="Genomic_DNA"/>
</dbReference>
<reference evidence="5" key="1">
    <citation type="submission" date="2021-12" db="EMBL/GenBank/DDBJ databases">
        <authorList>
            <person name="Zaccaron A."/>
            <person name="Stergiopoulos I."/>
        </authorList>
    </citation>
    <scope>NUCLEOTIDE SEQUENCE</scope>
    <source>
        <strain evidence="5">Race5_Kim</strain>
    </source>
</reference>
<dbReference type="AlphaFoldDB" id="A0A9Q8P2J2"/>
<dbReference type="KEGG" id="ffu:CLAFUR5_01722"/>
<dbReference type="InterPro" id="IPR036861">
    <property type="entry name" value="Endochitinase-like_sf"/>
</dbReference>
<protein>
    <recommendedName>
        <fullName evidence="4">Chitin-binding type-1 domain-containing protein</fullName>
    </recommendedName>
</protein>
<feature type="region of interest" description="Disordered" evidence="3">
    <location>
        <begin position="330"/>
        <end position="349"/>
    </location>
</feature>
<evidence type="ECO:0000259" key="4">
    <source>
        <dbReference type="PROSITE" id="PS50941"/>
    </source>
</evidence>
<feature type="disulfide bond" evidence="2">
    <location>
        <begin position="37"/>
        <end position="49"/>
    </location>
</feature>